<sequence length="349" mass="40256">MKASLPKIFIFFIGIFSGIFYNVQAQEDTTYYVNYKKLLTTRTYVSRKYTSLFIRGIDDDSRIILEPTSTLNLGIGATYNDFTLNLAYGFDFMNSNRTQVDTRYLDLQAHIYPKNWVIDLFGQFYDGFFLRDYIGPLPDIPPDLAFPDLEVRKFGANVQYLFNGDKLSLKAAFLQSAWQKKSAGSFVTGFEFYFGRANDESNIVAEFIPDPIEFKKMNFIEFGPNVGYVHTFVIAKHFFITGMVSGNIGLGNTTISSDTDKEGNWGVNSNYFLRGFAGYNGPKWSINANYVHNNVRIREARSFSTDFQTGNYRINFVYRFDVGPKLKPYLDYIDIDRYLPEKFKQKNDN</sequence>
<protein>
    <recommendedName>
        <fullName evidence="3">DUF4421 domain-containing protein</fullName>
    </recommendedName>
</protein>
<dbReference type="Proteomes" id="UP000192333">
    <property type="component" value="Chromosome I"/>
</dbReference>
<accession>A0A1W2HCH1</accession>
<evidence type="ECO:0000313" key="2">
    <source>
        <dbReference type="Proteomes" id="UP000192333"/>
    </source>
</evidence>
<dbReference type="AlphaFoldDB" id="A0A1W2HCH1"/>
<dbReference type="InterPro" id="IPR025535">
    <property type="entry name" value="DUF4421"/>
</dbReference>
<proteinExistence type="predicted"/>
<dbReference type="Pfam" id="PF14391">
    <property type="entry name" value="DUF4421"/>
    <property type="match status" value="1"/>
</dbReference>
<evidence type="ECO:0000313" key="1">
    <source>
        <dbReference type="EMBL" id="SMD46418.1"/>
    </source>
</evidence>
<dbReference type="EMBL" id="LT838813">
    <property type="protein sequence ID" value="SMD46418.1"/>
    <property type="molecule type" value="Genomic_DNA"/>
</dbReference>
<reference evidence="2" key="1">
    <citation type="submission" date="2017-04" db="EMBL/GenBank/DDBJ databases">
        <authorList>
            <person name="Varghese N."/>
            <person name="Submissions S."/>
        </authorList>
    </citation>
    <scope>NUCLEOTIDE SEQUENCE [LARGE SCALE GENOMIC DNA]</scope>
    <source>
        <strain evidence="2">DSM 16537</strain>
    </source>
</reference>
<gene>
    <name evidence="1" type="ORF">SAMN00777080_5110</name>
</gene>
<dbReference type="STRING" id="758820.SAMN00777080_5110"/>
<name>A0A1W2HCH1_9BACT</name>
<organism evidence="1 2">
    <name type="scientific">Aquiflexum balticum DSM 16537</name>
    <dbReference type="NCBI Taxonomy" id="758820"/>
    <lineage>
        <taxon>Bacteria</taxon>
        <taxon>Pseudomonadati</taxon>
        <taxon>Bacteroidota</taxon>
        <taxon>Cytophagia</taxon>
        <taxon>Cytophagales</taxon>
        <taxon>Cyclobacteriaceae</taxon>
        <taxon>Aquiflexum</taxon>
    </lineage>
</organism>
<evidence type="ECO:0008006" key="3">
    <source>
        <dbReference type="Google" id="ProtNLM"/>
    </source>
</evidence>
<dbReference type="RefSeq" id="WP_084123326.1">
    <property type="nucleotide sequence ID" value="NZ_LT838813.1"/>
</dbReference>
<keyword evidence="2" id="KW-1185">Reference proteome</keyword>